<keyword evidence="3 5" id="KW-0862">Zinc</keyword>
<evidence type="ECO:0000259" key="7">
    <source>
        <dbReference type="PROSITE" id="PS50215"/>
    </source>
</evidence>
<keyword evidence="2" id="KW-0378">Hydrolase</keyword>
<sequence>MSLAIFVCLLFGTATGRYHTRTVFPEIIEERSEHGSLVLQIHDGLALTLTKVSVATEALRLRSNWNGVFTDQTVNGTEIQASLFEDKVNMATVSVEKASYGIKVTGVLNPTERIEPALFERKGVPGRLPHLVHKIKQPLTMERITEEKLKEISPRKYSDMSMPDPVPIEVYIVSDESHNRRFADNDFLVYLCIFMNTIKAIFKNLIGPSVKIVLVGAEKSNKIQESEYIFGSDKLMNDLTSLHMFEKYVMNNLKQYGYPDVVLLLTGRDVYESTHGGIKKNIAGIAYEGGVCTERRVALSEDTPGAFSGIIDAAHELGHSLGASHDGTEPNRLTPGHPGSLNCSAKSGRLMTYVDGGHLRYRFSDCNEKEIRYVLKERGEKCWKINASKTYAIGGVFPGAILKAADYCKRLYKSNQVYVSASYNLKTNCKLKCCARLKSGGHACGVHPMLDHMQCDYKKKCFQGLCTSEKELITHRYKKE</sequence>
<evidence type="ECO:0000313" key="8">
    <source>
        <dbReference type="EMBL" id="JAP82003.1"/>
    </source>
</evidence>
<dbReference type="Gene3D" id="3.40.390.10">
    <property type="entry name" value="Collagenase (Catalytic Domain)"/>
    <property type="match status" value="1"/>
</dbReference>
<dbReference type="GO" id="GO:0046872">
    <property type="term" value="F:metal ion binding"/>
    <property type="evidence" value="ECO:0007669"/>
    <property type="project" value="UniProtKB-KW"/>
</dbReference>
<evidence type="ECO:0000256" key="6">
    <source>
        <dbReference type="SAM" id="SignalP"/>
    </source>
</evidence>
<dbReference type="AlphaFoldDB" id="A0A131YRX3"/>
<dbReference type="EMBL" id="GEDV01006554">
    <property type="protein sequence ID" value="JAP82003.1"/>
    <property type="molecule type" value="Transcribed_RNA"/>
</dbReference>
<protein>
    <submittedName>
        <fullName evidence="8">Reprolysin</fullName>
    </submittedName>
</protein>
<organism evidence="8">
    <name type="scientific">Rhipicephalus appendiculatus</name>
    <name type="common">Brown ear tick</name>
    <dbReference type="NCBI Taxonomy" id="34631"/>
    <lineage>
        <taxon>Eukaryota</taxon>
        <taxon>Metazoa</taxon>
        <taxon>Ecdysozoa</taxon>
        <taxon>Arthropoda</taxon>
        <taxon>Chelicerata</taxon>
        <taxon>Arachnida</taxon>
        <taxon>Acari</taxon>
        <taxon>Parasitiformes</taxon>
        <taxon>Ixodida</taxon>
        <taxon>Ixodoidea</taxon>
        <taxon>Ixodidae</taxon>
        <taxon>Rhipicephalinae</taxon>
        <taxon>Rhipicephalus</taxon>
        <taxon>Rhipicephalus</taxon>
    </lineage>
</organism>
<dbReference type="GO" id="GO:0006509">
    <property type="term" value="P:membrane protein ectodomain proteolysis"/>
    <property type="evidence" value="ECO:0007669"/>
    <property type="project" value="TreeGrafter"/>
</dbReference>
<feature type="binding site" evidence="5">
    <location>
        <position position="325"/>
    </location>
    <ligand>
        <name>Zn(2+)</name>
        <dbReference type="ChEBI" id="CHEBI:29105"/>
        <note>catalytic</note>
    </ligand>
</feature>
<dbReference type="SUPFAM" id="SSF55486">
    <property type="entry name" value="Metalloproteases ('zincins'), catalytic domain"/>
    <property type="match status" value="1"/>
</dbReference>
<name>A0A131YRX3_RHIAP</name>
<evidence type="ECO:0000256" key="4">
    <source>
        <dbReference type="ARBA" id="ARBA00023049"/>
    </source>
</evidence>
<feature type="binding site" evidence="5">
    <location>
        <position position="315"/>
    </location>
    <ligand>
        <name>Zn(2+)</name>
        <dbReference type="ChEBI" id="CHEBI:29105"/>
        <note>catalytic</note>
    </ligand>
</feature>
<reference evidence="8" key="1">
    <citation type="journal article" date="2016" name="Ticks Tick Borne Dis.">
        <title>De novo assembly and annotation of the salivary gland transcriptome of Rhipicephalus appendiculatus male and female ticks during blood feeding.</title>
        <authorList>
            <person name="de Castro M.H."/>
            <person name="de Klerk D."/>
            <person name="Pienaar R."/>
            <person name="Latif A.A."/>
            <person name="Rees D.J."/>
            <person name="Mans B.J."/>
        </authorList>
    </citation>
    <scope>NUCLEOTIDE SEQUENCE</scope>
    <source>
        <tissue evidence="8">Salivary glands</tissue>
    </source>
</reference>
<comment type="caution">
    <text evidence="5">Lacks conserved residue(s) required for the propagation of feature annotation.</text>
</comment>
<feature type="signal peptide" evidence="6">
    <location>
        <begin position="1"/>
        <end position="16"/>
    </location>
</feature>
<keyword evidence="6" id="KW-0732">Signal</keyword>
<dbReference type="InterPro" id="IPR001590">
    <property type="entry name" value="Peptidase_M12B"/>
</dbReference>
<evidence type="ECO:0000256" key="2">
    <source>
        <dbReference type="ARBA" id="ARBA00022801"/>
    </source>
</evidence>
<evidence type="ECO:0000256" key="1">
    <source>
        <dbReference type="ARBA" id="ARBA00022670"/>
    </source>
</evidence>
<keyword evidence="4" id="KW-0482">Metalloprotease</keyword>
<accession>A0A131YRX3</accession>
<dbReference type="PANTHER" id="PTHR11905">
    <property type="entry name" value="ADAM A DISINTEGRIN AND METALLOPROTEASE DOMAIN"/>
    <property type="match status" value="1"/>
</dbReference>
<dbReference type="PANTHER" id="PTHR11905:SF159">
    <property type="entry name" value="ADAM METALLOPROTEASE"/>
    <property type="match status" value="1"/>
</dbReference>
<keyword evidence="1" id="KW-0645">Protease</keyword>
<feature type="active site" evidence="5">
    <location>
        <position position="316"/>
    </location>
</feature>
<feature type="binding site" evidence="5">
    <location>
        <position position="319"/>
    </location>
    <ligand>
        <name>Zn(2+)</name>
        <dbReference type="ChEBI" id="CHEBI:29105"/>
        <note>catalytic</note>
    </ligand>
</feature>
<evidence type="ECO:0000256" key="5">
    <source>
        <dbReference type="PROSITE-ProRule" id="PRU00276"/>
    </source>
</evidence>
<proteinExistence type="predicted"/>
<feature type="domain" description="Peptidase M12B" evidence="7">
    <location>
        <begin position="166"/>
        <end position="387"/>
    </location>
</feature>
<feature type="chain" id="PRO_5007285797" evidence="6">
    <location>
        <begin position="17"/>
        <end position="480"/>
    </location>
</feature>
<evidence type="ECO:0000256" key="3">
    <source>
        <dbReference type="ARBA" id="ARBA00022833"/>
    </source>
</evidence>
<dbReference type="InterPro" id="IPR024079">
    <property type="entry name" value="MetalloPept_cat_dom_sf"/>
</dbReference>
<dbReference type="PROSITE" id="PS50215">
    <property type="entry name" value="ADAM_MEPRO"/>
    <property type="match status" value="1"/>
</dbReference>
<dbReference type="Gene3D" id="3.40.1620.60">
    <property type="match status" value="1"/>
</dbReference>
<dbReference type="Pfam" id="PF01421">
    <property type="entry name" value="Reprolysin"/>
    <property type="match status" value="1"/>
</dbReference>
<keyword evidence="5" id="KW-0479">Metal-binding</keyword>
<dbReference type="GO" id="GO:0004222">
    <property type="term" value="F:metalloendopeptidase activity"/>
    <property type="evidence" value="ECO:0007669"/>
    <property type="project" value="InterPro"/>
</dbReference>